<sequence length="310" mass="31255">MKVEPVKAEDEAMLDALTTEASSTTDGPEIDQLSVAGLVATMSERDATVATSVRSALPSIAAAATAAAARMREGGRLIYVGAGTSGRLGVLDASEVPPTFGLDGVVVGVIAGGPAALFSAAEGVEDDEGAGAADLAALDVGPLDTVVGIASSGRTPYALGALAYAAEHGALTVGVACNLGTPLARVADHGIEVPVGPEILAGSTRLGAGTATKMVLNMISTATMVQLGRTYGSLMVDMRANNAKLRHRAIRMVTEATGADEATVLRALDEADWHTKLAIATILTGLSPAEASQALELAGGRLRTVIEERG</sequence>
<evidence type="ECO:0000313" key="6">
    <source>
        <dbReference type="Proteomes" id="UP000564496"/>
    </source>
</evidence>
<organism evidence="5 6">
    <name type="scientific">Nocardioides panzhihuensis</name>
    <dbReference type="NCBI Taxonomy" id="860243"/>
    <lineage>
        <taxon>Bacteria</taxon>
        <taxon>Bacillati</taxon>
        <taxon>Actinomycetota</taxon>
        <taxon>Actinomycetes</taxon>
        <taxon>Propionibacteriales</taxon>
        <taxon>Nocardioidaceae</taxon>
        <taxon>Nocardioides</taxon>
    </lineage>
</organism>
<keyword evidence="2 3" id="KW-0119">Carbohydrate metabolism</keyword>
<gene>
    <name evidence="3" type="primary">murQ</name>
    <name evidence="5" type="ORF">BJ988_002771</name>
</gene>
<dbReference type="HAMAP" id="MF_00068">
    <property type="entry name" value="MurQ"/>
    <property type="match status" value="1"/>
</dbReference>
<dbReference type="SUPFAM" id="SSF53697">
    <property type="entry name" value="SIS domain"/>
    <property type="match status" value="1"/>
</dbReference>
<dbReference type="CDD" id="cd05007">
    <property type="entry name" value="SIS_Etherase"/>
    <property type="match status" value="1"/>
</dbReference>
<comment type="similarity">
    <text evidence="3">Belongs to the GCKR-like family. MurNAc-6-P etherase subfamily.</text>
</comment>
<protein>
    <recommendedName>
        <fullName evidence="3">N-acetylmuramic acid 6-phosphate etherase</fullName>
        <shortName evidence="3">MurNAc-6-P etherase</shortName>
        <ecNumber evidence="3">4.2.1.126</ecNumber>
    </recommendedName>
    <alternativeName>
        <fullName evidence="3">N-acetylmuramic acid 6-phosphate hydrolase</fullName>
    </alternativeName>
    <alternativeName>
        <fullName evidence="3">N-acetylmuramic acid 6-phosphate lyase</fullName>
    </alternativeName>
</protein>
<feature type="active site" evidence="3">
    <location>
        <position position="125"/>
    </location>
</feature>
<dbReference type="PANTHER" id="PTHR10088:SF4">
    <property type="entry name" value="GLUCOKINASE REGULATORY PROTEIN"/>
    <property type="match status" value="1"/>
</dbReference>
<dbReference type="GO" id="GO:0016803">
    <property type="term" value="F:ether hydrolase activity"/>
    <property type="evidence" value="ECO:0007669"/>
    <property type="project" value="TreeGrafter"/>
</dbReference>
<comment type="pathway">
    <text evidence="3">Amino-sugar metabolism; N-acetylmuramate degradation.</text>
</comment>
<name>A0A7Z0IST8_9ACTN</name>
<dbReference type="GO" id="GO:0009254">
    <property type="term" value="P:peptidoglycan turnover"/>
    <property type="evidence" value="ECO:0007669"/>
    <property type="project" value="TreeGrafter"/>
</dbReference>
<dbReference type="GO" id="GO:0046348">
    <property type="term" value="P:amino sugar catabolic process"/>
    <property type="evidence" value="ECO:0007669"/>
    <property type="project" value="InterPro"/>
</dbReference>
<comment type="caution">
    <text evidence="5">The sequence shown here is derived from an EMBL/GenBank/DDBJ whole genome shotgun (WGS) entry which is preliminary data.</text>
</comment>
<dbReference type="Pfam" id="PF22645">
    <property type="entry name" value="GKRP_SIS_N"/>
    <property type="match status" value="1"/>
</dbReference>
<dbReference type="Gene3D" id="3.40.50.10490">
    <property type="entry name" value="Glucose-6-phosphate isomerase like protein, domain 1"/>
    <property type="match status" value="1"/>
</dbReference>
<dbReference type="GO" id="GO:0097367">
    <property type="term" value="F:carbohydrate derivative binding"/>
    <property type="evidence" value="ECO:0007669"/>
    <property type="project" value="InterPro"/>
</dbReference>
<dbReference type="InterPro" id="IPR046348">
    <property type="entry name" value="SIS_dom_sf"/>
</dbReference>
<dbReference type="NCBIfam" id="NF009222">
    <property type="entry name" value="PRK12570.1"/>
    <property type="match status" value="1"/>
</dbReference>
<dbReference type="GO" id="GO:0097173">
    <property type="term" value="P:N-acetylmuramic acid catabolic process"/>
    <property type="evidence" value="ECO:0007669"/>
    <property type="project" value="UniProtKB-UniPathway"/>
</dbReference>
<dbReference type="EC" id="4.2.1.126" evidence="3"/>
<dbReference type="RefSeq" id="WP_343051606.1">
    <property type="nucleotide sequence ID" value="NZ_JACBZR010000001.1"/>
</dbReference>
<dbReference type="InterPro" id="IPR040190">
    <property type="entry name" value="MURQ/GCKR"/>
</dbReference>
<dbReference type="FunFam" id="3.40.50.10490:FF:000014">
    <property type="entry name" value="N-acetylmuramic acid 6-phosphate etherase"/>
    <property type="match status" value="1"/>
</dbReference>
<dbReference type="EMBL" id="JACBZR010000001">
    <property type="protein sequence ID" value="NYI78123.1"/>
    <property type="molecule type" value="Genomic_DNA"/>
</dbReference>
<keyword evidence="6" id="KW-1185">Reference proteome</keyword>
<feature type="domain" description="SIS" evidence="4">
    <location>
        <begin position="67"/>
        <end position="229"/>
    </location>
</feature>
<accession>A0A7Z0IST8</accession>
<dbReference type="NCBIfam" id="TIGR00274">
    <property type="entry name" value="N-acetylmuramic acid 6-phosphate etherase"/>
    <property type="match status" value="1"/>
</dbReference>
<comment type="subunit">
    <text evidence="3">Homodimer.</text>
</comment>
<evidence type="ECO:0000256" key="1">
    <source>
        <dbReference type="ARBA" id="ARBA00023239"/>
    </source>
</evidence>
<evidence type="ECO:0000259" key="4">
    <source>
        <dbReference type="PROSITE" id="PS51464"/>
    </source>
</evidence>
<dbReference type="GO" id="GO:0016835">
    <property type="term" value="F:carbon-oxygen lyase activity"/>
    <property type="evidence" value="ECO:0007669"/>
    <property type="project" value="UniProtKB-UniRule"/>
</dbReference>
<evidence type="ECO:0000256" key="2">
    <source>
        <dbReference type="ARBA" id="ARBA00023277"/>
    </source>
</evidence>
<comment type="catalytic activity">
    <reaction evidence="3">
        <text>N-acetyl-D-muramate 6-phosphate + H2O = N-acetyl-D-glucosamine 6-phosphate + (R)-lactate</text>
        <dbReference type="Rhea" id="RHEA:26410"/>
        <dbReference type="ChEBI" id="CHEBI:15377"/>
        <dbReference type="ChEBI" id="CHEBI:16004"/>
        <dbReference type="ChEBI" id="CHEBI:57513"/>
        <dbReference type="ChEBI" id="CHEBI:58722"/>
        <dbReference type="EC" id="4.2.1.126"/>
    </reaction>
</comment>
<dbReference type="PROSITE" id="PS51464">
    <property type="entry name" value="SIS"/>
    <property type="match status" value="1"/>
</dbReference>
<dbReference type="Gene3D" id="1.10.8.1080">
    <property type="match status" value="1"/>
</dbReference>
<comment type="function">
    <text evidence="3">Specifically catalyzes the cleavage of the D-lactyl ether substituent of MurNAc 6-phosphate, producing GlcNAc 6-phosphate and D-lactate.</text>
</comment>
<dbReference type="Proteomes" id="UP000564496">
    <property type="component" value="Unassembled WGS sequence"/>
</dbReference>
<proteinExistence type="inferred from homology"/>
<reference evidence="5 6" key="1">
    <citation type="submission" date="2020-07" db="EMBL/GenBank/DDBJ databases">
        <title>Sequencing the genomes of 1000 actinobacteria strains.</title>
        <authorList>
            <person name="Klenk H.-P."/>
        </authorList>
    </citation>
    <scope>NUCLEOTIDE SEQUENCE [LARGE SCALE GENOMIC DNA]</scope>
    <source>
        <strain evidence="5 6">DSM 26487</strain>
    </source>
</reference>
<evidence type="ECO:0000313" key="5">
    <source>
        <dbReference type="EMBL" id="NYI78123.1"/>
    </source>
</evidence>
<dbReference type="UniPathway" id="UPA00342"/>
<comment type="miscellaneous">
    <text evidence="3">A lyase-type mechanism (elimination/hydration) is suggested for the cleavage of the lactyl ether bond of MurNAc 6-phosphate, with the formation of an alpha,beta-unsaturated aldehyde intermediate with (E)-stereochemistry, followed by the syn addition of water to give product.</text>
</comment>
<dbReference type="InterPro" id="IPR005488">
    <property type="entry name" value="Etherase_MurQ"/>
</dbReference>
<dbReference type="NCBIfam" id="NF003915">
    <property type="entry name" value="PRK05441.1"/>
    <property type="match status" value="1"/>
</dbReference>
<evidence type="ECO:0000256" key="3">
    <source>
        <dbReference type="HAMAP-Rule" id="MF_00068"/>
    </source>
</evidence>
<dbReference type="AlphaFoldDB" id="A0A7Z0IST8"/>
<dbReference type="InterPro" id="IPR001347">
    <property type="entry name" value="SIS_dom"/>
</dbReference>
<keyword evidence="1 3" id="KW-0456">Lyase</keyword>
<dbReference type="PANTHER" id="PTHR10088">
    <property type="entry name" value="GLUCOKINASE REGULATORY PROTEIN"/>
    <property type="match status" value="1"/>
</dbReference>
<feature type="active site" description="Proton donor" evidence="3">
    <location>
        <position position="95"/>
    </location>
</feature>